<feature type="compositionally biased region" description="Basic and acidic residues" evidence="1">
    <location>
        <begin position="386"/>
        <end position="395"/>
    </location>
</feature>
<feature type="region of interest" description="Disordered" evidence="1">
    <location>
        <begin position="459"/>
        <end position="518"/>
    </location>
</feature>
<reference evidence="2" key="1">
    <citation type="journal article" date="2012" name="Nature">
        <title>The oyster genome reveals stress adaptation and complexity of shell formation.</title>
        <authorList>
            <person name="Zhang G."/>
            <person name="Fang X."/>
            <person name="Guo X."/>
            <person name="Li L."/>
            <person name="Luo R."/>
            <person name="Xu F."/>
            <person name="Yang P."/>
            <person name="Zhang L."/>
            <person name="Wang X."/>
            <person name="Qi H."/>
            <person name="Xiong Z."/>
            <person name="Que H."/>
            <person name="Xie Y."/>
            <person name="Holland P.W."/>
            <person name="Paps J."/>
            <person name="Zhu Y."/>
            <person name="Wu F."/>
            <person name="Chen Y."/>
            <person name="Wang J."/>
            <person name="Peng C."/>
            <person name="Meng J."/>
            <person name="Yang L."/>
            <person name="Liu J."/>
            <person name="Wen B."/>
            <person name="Zhang N."/>
            <person name="Huang Z."/>
            <person name="Zhu Q."/>
            <person name="Feng Y."/>
            <person name="Mount A."/>
            <person name="Hedgecock D."/>
            <person name="Xu Z."/>
            <person name="Liu Y."/>
            <person name="Domazet-Loso T."/>
            <person name="Du Y."/>
            <person name="Sun X."/>
            <person name="Zhang S."/>
            <person name="Liu B."/>
            <person name="Cheng P."/>
            <person name="Jiang X."/>
            <person name="Li J."/>
            <person name="Fan D."/>
            <person name="Wang W."/>
            <person name="Fu W."/>
            <person name="Wang T."/>
            <person name="Wang B."/>
            <person name="Zhang J."/>
            <person name="Peng Z."/>
            <person name="Li Y."/>
            <person name="Li N."/>
            <person name="Wang J."/>
            <person name="Chen M."/>
            <person name="He Y."/>
            <person name="Tan F."/>
            <person name="Song X."/>
            <person name="Zheng Q."/>
            <person name="Huang R."/>
            <person name="Yang H."/>
            <person name="Du X."/>
            <person name="Chen L."/>
            <person name="Yang M."/>
            <person name="Gaffney P.M."/>
            <person name="Wang S."/>
            <person name="Luo L."/>
            <person name="She Z."/>
            <person name="Ming Y."/>
            <person name="Huang W."/>
            <person name="Zhang S."/>
            <person name="Huang B."/>
            <person name="Zhang Y."/>
            <person name="Qu T."/>
            <person name="Ni P."/>
            <person name="Miao G."/>
            <person name="Wang J."/>
            <person name="Wang Q."/>
            <person name="Steinberg C.E."/>
            <person name="Wang H."/>
            <person name="Li N."/>
            <person name="Qian L."/>
            <person name="Zhang G."/>
            <person name="Li Y."/>
            <person name="Yang H."/>
            <person name="Liu X."/>
            <person name="Wang J."/>
            <person name="Yin Y."/>
            <person name="Wang J."/>
        </authorList>
    </citation>
    <scope>NUCLEOTIDE SEQUENCE [LARGE SCALE GENOMIC DNA]</scope>
    <source>
        <strain evidence="2">05x7-T-G4-1.051#20</strain>
    </source>
</reference>
<gene>
    <name evidence="2" type="ORF">CGI_10022992</name>
</gene>
<dbReference type="AlphaFoldDB" id="K1QN88"/>
<evidence type="ECO:0000313" key="2">
    <source>
        <dbReference type="EMBL" id="EKC38322.1"/>
    </source>
</evidence>
<protein>
    <submittedName>
        <fullName evidence="2">Uncharacterized protein</fullName>
    </submittedName>
</protein>
<dbReference type="EMBL" id="JH819181">
    <property type="protein sequence ID" value="EKC38322.1"/>
    <property type="molecule type" value="Genomic_DNA"/>
</dbReference>
<sequence>MAIKQTDKLQRQRENVDTKTEETLVDNIQKTQPHDEEKNNDTESNMVSKLEFSESLDSSSDDEAIRVEEFSLDDTEDDTWSLATFAMPTKLEMDQKEEDIPLKYYKRKRYKKKSKGYIKPFYQEALDKSQDINDICPKNPINLPFLNSHIENQSTSVEESSLKMKFDEKEDGTEIHSSNNTIVDPTGTFVNTTREQTTMEDKTKSDTLQIRTDDRDKGKTSQTKEEYTRNSDKNTRLVMEQKQTRHLPKKSMKCEIGESVKQNTVKHLGNNESWKLKAINNVLNDSEISNSVPQVPESSKCITLNNVEKSQTLPEIHFKEKNDVSFVSLPDNDLKKEVKPDNKTTKTSSLLSKAESMSLPSVEVKRAFSVNESGTKRKSQQLKVSTTKETKSKTLSTKVEKTSVKKKAKKTKTTKFTRNITFRVSNEEKPVVENYDKFGEKEEKLREEKPNKFRFDQLPTIRKSKAKEKPQATKKAQKCSTKENENFDESEKLHEELKLPNVGNNVQSEKQPDGTCKPLEKDHVIIGADEGEGRLVQSTEKKLVLQKKTKKKMKKKEKKKVQKTKGFSSDSDDEIEIDPSVYFTSRAGNSSRPASSHELPQLINKIKLTASCTDIRSLCGDID</sequence>
<feature type="compositionally biased region" description="Low complexity" evidence="1">
    <location>
        <begin position="48"/>
        <end position="58"/>
    </location>
</feature>
<proteinExistence type="predicted"/>
<organism evidence="2">
    <name type="scientific">Magallana gigas</name>
    <name type="common">Pacific oyster</name>
    <name type="synonym">Crassostrea gigas</name>
    <dbReference type="NCBI Taxonomy" id="29159"/>
    <lineage>
        <taxon>Eukaryota</taxon>
        <taxon>Metazoa</taxon>
        <taxon>Spiralia</taxon>
        <taxon>Lophotrochozoa</taxon>
        <taxon>Mollusca</taxon>
        <taxon>Bivalvia</taxon>
        <taxon>Autobranchia</taxon>
        <taxon>Pteriomorphia</taxon>
        <taxon>Ostreida</taxon>
        <taxon>Ostreoidea</taxon>
        <taxon>Ostreidae</taxon>
        <taxon>Magallana</taxon>
    </lineage>
</organism>
<feature type="compositionally biased region" description="Basic and acidic residues" evidence="1">
    <location>
        <begin position="197"/>
        <end position="232"/>
    </location>
</feature>
<feature type="region of interest" description="Disordered" evidence="1">
    <location>
        <begin position="546"/>
        <end position="574"/>
    </location>
</feature>
<feature type="compositionally biased region" description="Basic and acidic residues" evidence="1">
    <location>
        <begin position="1"/>
        <end position="22"/>
    </location>
</feature>
<accession>K1QN88</accession>
<feature type="compositionally biased region" description="Basic and acidic residues" evidence="1">
    <location>
        <begin position="480"/>
        <end position="498"/>
    </location>
</feature>
<feature type="region of interest" description="Disordered" evidence="1">
    <location>
        <begin position="195"/>
        <end position="232"/>
    </location>
</feature>
<evidence type="ECO:0000256" key="1">
    <source>
        <dbReference type="SAM" id="MobiDB-lite"/>
    </source>
</evidence>
<feature type="region of interest" description="Disordered" evidence="1">
    <location>
        <begin position="370"/>
        <end position="395"/>
    </location>
</feature>
<feature type="compositionally biased region" description="Basic residues" evidence="1">
    <location>
        <begin position="546"/>
        <end position="563"/>
    </location>
</feature>
<dbReference type="HOGENOM" id="CLU_438922_0_0_1"/>
<name>K1QN88_MAGGI</name>
<feature type="compositionally biased region" description="Basic and acidic residues" evidence="1">
    <location>
        <begin position="32"/>
        <end position="41"/>
    </location>
</feature>
<feature type="region of interest" description="Disordered" evidence="1">
    <location>
        <begin position="333"/>
        <end position="356"/>
    </location>
</feature>
<feature type="compositionally biased region" description="Basic and acidic residues" evidence="1">
    <location>
        <begin position="333"/>
        <end position="344"/>
    </location>
</feature>
<feature type="region of interest" description="Disordered" evidence="1">
    <location>
        <begin position="1"/>
        <end position="63"/>
    </location>
</feature>
<dbReference type="InParanoid" id="K1QN88"/>